<evidence type="ECO:0000313" key="2">
    <source>
        <dbReference type="EMBL" id="KDN28388.1"/>
    </source>
</evidence>
<accession>A0A066UW06</accession>
<dbReference type="InterPro" id="IPR007362">
    <property type="entry name" value="DUF429"/>
</dbReference>
<protein>
    <recommendedName>
        <fullName evidence="4">DUF429 domain-containing protein</fullName>
    </recommendedName>
</protein>
<feature type="region of interest" description="Disordered" evidence="1">
    <location>
        <begin position="211"/>
        <end position="236"/>
    </location>
</feature>
<evidence type="ECO:0000313" key="3">
    <source>
        <dbReference type="Proteomes" id="UP000027219"/>
    </source>
</evidence>
<proteinExistence type="predicted"/>
<gene>
    <name evidence="2" type="ORF">VFDL14_23655</name>
</gene>
<keyword evidence="3" id="KW-1185">Reference proteome</keyword>
<evidence type="ECO:0008006" key="4">
    <source>
        <dbReference type="Google" id="ProtNLM"/>
    </source>
</evidence>
<dbReference type="Proteomes" id="UP000027219">
    <property type="component" value="Unassembled WGS sequence"/>
</dbReference>
<dbReference type="RefSeq" id="WP_032551347.1">
    <property type="nucleotide sequence ID" value="NZ_JFFR01000020.1"/>
</dbReference>
<dbReference type="Pfam" id="PF04250">
    <property type="entry name" value="DUF429"/>
    <property type="match status" value="1"/>
</dbReference>
<dbReference type="STRING" id="212667.VFDL14_23655"/>
<sequence length="236" mass="26849">MKHIGIDACKAGWVVWSCQQDEVQLEVVAELSEIAERLRDAHTLIDIPIGFSDSETPDRLCDKAARKYLTRTRGASVFPVPCREAAYAESYPQACEINFELCGRKLSKQAWYILPKVREVDALLNLYPELYLRESHPEVMFATLNGAPLEHSKKSIEGQQQRLDLLARYLPQHIDKLKHQVATTKKSKVAPDDLIDAFALMLCALHSDQLSSFPENEDKDPQGRTREIVYWQPPSD</sequence>
<organism evidence="2 3">
    <name type="scientific">Vibrio fortis</name>
    <dbReference type="NCBI Taxonomy" id="212667"/>
    <lineage>
        <taxon>Bacteria</taxon>
        <taxon>Pseudomonadati</taxon>
        <taxon>Pseudomonadota</taxon>
        <taxon>Gammaproteobacteria</taxon>
        <taxon>Vibrionales</taxon>
        <taxon>Vibrionaceae</taxon>
        <taxon>Vibrio</taxon>
    </lineage>
</organism>
<reference evidence="2 3" key="1">
    <citation type="submission" date="2014-02" db="EMBL/GenBank/DDBJ databases">
        <title>Vibrio fortis Dalian14 Genome Sequencing.</title>
        <authorList>
            <person name="Wang Y."/>
            <person name="Song L."/>
            <person name="Liu G."/>
            <person name="Ding J."/>
        </authorList>
    </citation>
    <scope>NUCLEOTIDE SEQUENCE [LARGE SCALE GENOMIC DNA]</scope>
    <source>
        <strain evidence="2 3">Dalian14</strain>
    </source>
</reference>
<dbReference type="OrthoDB" id="9811476at2"/>
<dbReference type="AlphaFoldDB" id="A0A066UW06"/>
<name>A0A066UW06_9VIBR</name>
<comment type="caution">
    <text evidence="2">The sequence shown here is derived from an EMBL/GenBank/DDBJ whole genome shotgun (WGS) entry which is preliminary data.</text>
</comment>
<dbReference type="EMBL" id="JFFR01000020">
    <property type="protein sequence ID" value="KDN28388.1"/>
    <property type="molecule type" value="Genomic_DNA"/>
</dbReference>
<evidence type="ECO:0000256" key="1">
    <source>
        <dbReference type="SAM" id="MobiDB-lite"/>
    </source>
</evidence>